<evidence type="ECO:0000313" key="2">
    <source>
        <dbReference type="Proteomes" id="UP001165685"/>
    </source>
</evidence>
<dbReference type="Proteomes" id="UP001165685">
    <property type="component" value="Unassembled WGS sequence"/>
</dbReference>
<dbReference type="PANTHER" id="PTHR38011:SF11">
    <property type="entry name" value="2,5-DIAMINO-6-RIBOSYLAMINO-4(3H)-PYRIMIDINONE 5'-PHOSPHATE REDUCTASE"/>
    <property type="match status" value="1"/>
</dbReference>
<accession>A0ABT4TNB0</accession>
<dbReference type="InterPro" id="IPR024072">
    <property type="entry name" value="DHFR-like_dom_sf"/>
</dbReference>
<gene>
    <name evidence="1" type="ORF">O4U47_15290</name>
</gene>
<dbReference type="EMBL" id="JAQFWP010000026">
    <property type="protein sequence ID" value="MDA2805880.1"/>
    <property type="molecule type" value="Genomic_DNA"/>
</dbReference>
<protein>
    <submittedName>
        <fullName evidence="1">Dihydrofolate reductase family protein</fullName>
    </submittedName>
</protein>
<dbReference type="InterPro" id="IPR050765">
    <property type="entry name" value="Riboflavin_Biosynth_HTPR"/>
</dbReference>
<organism evidence="1 2">
    <name type="scientific">Nocardiopsis suaedae</name>
    <dbReference type="NCBI Taxonomy" id="3018444"/>
    <lineage>
        <taxon>Bacteria</taxon>
        <taxon>Bacillati</taxon>
        <taxon>Actinomycetota</taxon>
        <taxon>Actinomycetes</taxon>
        <taxon>Streptosporangiales</taxon>
        <taxon>Nocardiopsidaceae</taxon>
        <taxon>Nocardiopsis</taxon>
    </lineage>
</organism>
<reference evidence="1" key="1">
    <citation type="submission" date="2023-01" db="EMBL/GenBank/DDBJ databases">
        <title>Draft genome sequence of Nocardiopsis sp. LSu2-4 isolated from halophytes.</title>
        <authorList>
            <person name="Duangmal K."/>
            <person name="Chantavorakit T."/>
        </authorList>
    </citation>
    <scope>NUCLEOTIDE SEQUENCE</scope>
    <source>
        <strain evidence="1">LSu2-4</strain>
    </source>
</reference>
<proteinExistence type="predicted"/>
<comment type="caution">
    <text evidence="1">The sequence shown here is derived from an EMBL/GenBank/DDBJ whole genome shotgun (WGS) entry which is preliminary data.</text>
</comment>
<sequence length="192" mass="20851">MRELTYFVAATADGFACGPDGSYGFFPTAEDTGAFHFDAYPELVPTHVRAALGRDGLGNRHFDTLLQGRGSYRLALDEGVTSPFAHMRQYVASTTITESPDPDVQIISGDPREAVRELKEEDGELGICLIGGPTLAGALYPEIDAVFLKRYPVMAGAGKPLFSGAEFSPAEFRPVFRKVFDSGADYTLFRRG</sequence>
<name>A0ABT4TNB0_9ACTN</name>
<dbReference type="SUPFAM" id="SSF53597">
    <property type="entry name" value="Dihydrofolate reductase-like"/>
    <property type="match status" value="1"/>
</dbReference>
<keyword evidence="2" id="KW-1185">Reference proteome</keyword>
<dbReference type="Gene3D" id="3.40.430.10">
    <property type="entry name" value="Dihydrofolate Reductase, subunit A"/>
    <property type="match status" value="1"/>
</dbReference>
<dbReference type="RefSeq" id="WP_270678530.1">
    <property type="nucleotide sequence ID" value="NZ_JAQFWP010000026.1"/>
</dbReference>
<evidence type="ECO:0000313" key="1">
    <source>
        <dbReference type="EMBL" id="MDA2805880.1"/>
    </source>
</evidence>
<dbReference type="PANTHER" id="PTHR38011">
    <property type="entry name" value="DIHYDROFOLATE REDUCTASE FAMILY PROTEIN (AFU_ORTHOLOGUE AFUA_8G06820)"/>
    <property type="match status" value="1"/>
</dbReference>